<dbReference type="PANTHER" id="PTHR10366">
    <property type="entry name" value="NAD DEPENDENT EPIMERASE/DEHYDRATASE"/>
    <property type="match status" value="1"/>
</dbReference>
<protein>
    <recommendedName>
        <fullName evidence="9">Dihydroflavonol 4-reductase</fullName>
        <ecNumber evidence="8">1.1.1.219</ecNumber>
        <ecNumber evidence="7">1.1.1.234</ecNumber>
    </recommendedName>
    <alternativeName>
        <fullName evidence="11">Dihydrokaempferol 4-reductase</fullName>
    </alternativeName>
    <alternativeName>
        <fullName evidence="10">Flavanone 4-reductase</fullName>
    </alternativeName>
</protein>
<keyword evidence="16" id="KW-1185">Reference proteome</keyword>
<sequence>MEKVLVTGGAGYLASFLIKNLLERGCIVHATLRSLSDDAKVGLLKGLAHSQTRLHLFEADIYNPNDFEVAVQGCAFVFHLATPLQHYDNNTRYKNTSEAAVDGVKMIAESCMRCDTVKKLIYTASVMSAAPLKGDGSGYKDVFDETCWSPLNLTYQMYSDYINSKTLAEKEVLKYNGHGLEVVSLACALVGGETMQSFLSGSMNVLISQAMNDSKTLYKGLREMEDLDSKVPIAHVQDVIEAHIFGMENSDMNGRYLVASDFLKSAEIASLIQKHYPEIIIPQEFIEDTKRETKWGSRKLEDLGFEYKFDADKIIYDTIASAKRLGAI</sequence>
<dbReference type="GO" id="GO:0009813">
    <property type="term" value="P:flavonoid biosynthetic process"/>
    <property type="evidence" value="ECO:0007669"/>
    <property type="project" value="UniProtKB-KW"/>
</dbReference>
<evidence type="ECO:0000256" key="3">
    <source>
        <dbReference type="ARBA" id="ARBA00023002"/>
    </source>
</evidence>
<dbReference type="AlphaFoldDB" id="A0ABD1FVV6"/>
<dbReference type="Pfam" id="PF01370">
    <property type="entry name" value="Epimerase"/>
    <property type="match status" value="1"/>
</dbReference>
<dbReference type="PANTHER" id="PTHR10366:SF696">
    <property type="entry name" value="OS07G0601900 PROTEIN"/>
    <property type="match status" value="1"/>
</dbReference>
<keyword evidence="4" id="KW-0284">Flavonoid biosynthesis</keyword>
<comment type="similarity">
    <text evidence="5">Belongs to the NAD(P)-dependent epimerase/dehydratase family. Dihydroflavonol-4-reductase subfamily.</text>
</comment>
<evidence type="ECO:0000259" key="14">
    <source>
        <dbReference type="Pfam" id="PF01370"/>
    </source>
</evidence>
<evidence type="ECO:0000256" key="9">
    <source>
        <dbReference type="ARBA" id="ARBA00039963"/>
    </source>
</evidence>
<dbReference type="InterPro" id="IPR050425">
    <property type="entry name" value="NAD(P)_dehydrat-like"/>
</dbReference>
<dbReference type="FunFam" id="3.40.50.720:FF:000085">
    <property type="entry name" value="Dihydroflavonol reductase"/>
    <property type="match status" value="1"/>
</dbReference>
<keyword evidence="2" id="KW-0521">NADP</keyword>
<dbReference type="SUPFAM" id="SSF51735">
    <property type="entry name" value="NAD(P)-binding Rossmann-fold domains"/>
    <property type="match status" value="1"/>
</dbReference>
<dbReference type="GO" id="GO:0045552">
    <property type="term" value="F:dihydroflavanol 4-reductase activity"/>
    <property type="evidence" value="ECO:0007669"/>
    <property type="project" value="UniProtKB-EC"/>
</dbReference>
<gene>
    <name evidence="15" type="ORF">AAHA92_28685</name>
</gene>
<dbReference type="EC" id="1.1.1.219" evidence="8"/>
<evidence type="ECO:0000313" key="16">
    <source>
        <dbReference type="Proteomes" id="UP001567538"/>
    </source>
</evidence>
<evidence type="ECO:0000256" key="1">
    <source>
        <dbReference type="ARBA" id="ARBA00004935"/>
    </source>
</evidence>
<evidence type="ECO:0000256" key="4">
    <source>
        <dbReference type="ARBA" id="ARBA00023241"/>
    </source>
</evidence>
<evidence type="ECO:0000256" key="2">
    <source>
        <dbReference type="ARBA" id="ARBA00022857"/>
    </source>
</evidence>
<evidence type="ECO:0000313" key="15">
    <source>
        <dbReference type="EMBL" id="KAL1535969.1"/>
    </source>
</evidence>
<dbReference type="GO" id="GO:0047890">
    <property type="term" value="F:flavanone 4-reductase activity"/>
    <property type="evidence" value="ECO:0007669"/>
    <property type="project" value="UniProtKB-EC"/>
</dbReference>
<name>A0ABD1FVV6_SALDI</name>
<evidence type="ECO:0000256" key="8">
    <source>
        <dbReference type="ARBA" id="ARBA00039057"/>
    </source>
</evidence>
<dbReference type="EMBL" id="JBEAFC010000011">
    <property type="protein sequence ID" value="KAL1535969.1"/>
    <property type="molecule type" value="Genomic_DNA"/>
</dbReference>
<proteinExistence type="inferred from homology"/>
<comment type="pathway">
    <text evidence="1">Pigment biosynthesis; anthocyanin biosynthesis.</text>
</comment>
<evidence type="ECO:0000256" key="11">
    <source>
        <dbReference type="ARBA" id="ARBA00042831"/>
    </source>
</evidence>
<evidence type="ECO:0000256" key="5">
    <source>
        <dbReference type="ARBA" id="ARBA00023445"/>
    </source>
</evidence>
<comment type="function">
    <text evidence="6">Bifunctional enzyme involved in flavonoid metabolism.</text>
</comment>
<evidence type="ECO:0000256" key="12">
    <source>
        <dbReference type="ARBA" id="ARBA00048870"/>
    </source>
</evidence>
<reference evidence="15 16" key="1">
    <citation type="submission" date="2024-06" db="EMBL/GenBank/DDBJ databases">
        <title>A chromosome level genome sequence of Diviner's sage (Salvia divinorum).</title>
        <authorList>
            <person name="Ford S.A."/>
            <person name="Ro D.-K."/>
            <person name="Ness R.W."/>
            <person name="Phillips M.A."/>
        </authorList>
    </citation>
    <scope>NUCLEOTIDE SEQUENCE [LARGE SCALE GENOMIC DNA]</scope>
    <source>
        <strain evidence="15">SAF-2024a</strain>
        <tissue evidence="15">Leaf</tissue>
    </source>
</reference>
<evidence type="ECO:0000256" key="6">
    <source>
        <dbReference type="ARBA" id="ARBA00037100"/>
    </source>
</evidence>
<evidence type="ECO:0000256" key="10">
    <source>
        <dbReference type="ARBA" id="ARBA00042087"/>
    </source>
</evidence>
<evidence type="ECO:0000256" key="13">
    <source>
        <dbReference type="ARBA" id="ARBA00049132"/>
    </source>
</evidence>
<keyword evidence="3" id="KW-0560">Oxidoreductase</keyword>
<dbReference type="InterPro" id="IPR001509">
    <property type="entry name" value="Epimerase_deHydtase"/>
</dbReference>
<dbReference type="Proteomes" id="UP001567538">
    <property type="component" value="Unassembled WGS sequence"/>
</dbReference>
<dbReference type="InterPro" id="IPR036291">
    <property type="entry name" value="NAD(P)-bd_dom_sf"/>
</dbReference>
<organism evidence="15 16">
    <name type="scientific">Salvia divinorum</name>
    <name type="common">Maria pastora</name>
    <name type="synonym">Diviner's sage</name>
    <dbReference type="NCBI Taxonomy" id="28513"/>
    <lineage>
        <taxon>Eukaryota</taxon>
        <taxon>Viridiplantae</taxon>
        <taxon>Streptophyta</taxon>
        <taxon>Embryophyta</taxon>
        <taxon>Tracheophyta</taxon>
        <taxon>Spermatophyta</taxon>
        <taxon>Magnoliopsida</taxon>
        <taxon>eudicotyledons</taxon>
        <taxon>Gunneridae</taxon>
        <taxon>Pentapetalae</taxon>
        <taxon>asterids</taxon>
        <taxon>lamiids</taxon>
        <taxon>Lamiales</taxon>
        <taxon>Lamiaceae</taxon>
        <taxon>Nepetoideae</taxon>
        <taxon>Mentheae</taxon>
        <taxon>Salviinae</taxon>
        <taxon>Salvia</taxon>
        <taxon>Salvia subgen. Calosphace</taxon>
    </lineage>
</organism>
<dbReference type="EC" id="1.1.1.234" evidence="7"/>
<comment type="caution">
    <text evidence="15">The sequence shown here is derived from an EMBL/GenBank/DDBJ whole genome shotgun (WGS) entry which is preliminary data.</text>
</comment>
<accession>A0ABD1FVV6</accession>
<dbReference type="Gene3D" id="3.40.50.720">
    <property type="entry name" value="NAD(P)-binding Rossmann-like Domain"/>
    <property type="match status" value="1"/>
</dbReference>
<feature type="domain" description="NAD-dependent epimerase/dehydratase" evidence="14">
    <location>
        <begin position="4"/>
        <end position="256"/>
    </location>
</feature>
<evidence type="ECO:0000256" key="7">
    <source>
        <dbReference type="ARBA" id="ARBA00039055"/>
    </source>
</evidence>
<comment type="catalytic activity">
    <reaction evidence="12">
        <text>(2S)-flavan-4-ol + NADP(+) = (2S)-flavanone + NADPH + H(+)</text>
        <dbReference type="Rhea" id="RHEA:11228"/>
        <dbReference type="ChEBI" id="CHEBI:15378"/>
        <dbReference type="ChEBI" id="CHEBI:15605"/>
        <dbReference type="ChEBI" id="CHEBI:15606"/>
        <dbReference type="ChEBI" id="CHEBI:57783"/>
        <dbReference type="ChEBI" id="CHEBI:58349"/>
        <dbReference type="EC" id="1.1.1.234"/>
    </reaction>
</comment>
<comment type="catalytic activity">
    <reaction evidence="13">
        <text>a (2R,3S,4S)-leucoanthocyanidin + NADP(+) = a (2R,3R)-dihydroflavonol + NADPH + H(+)</text>
        <dbReference type="Rhea" id="RHEA:54444"/>
        <dbReference type="ChEBI" id="CHEBI:15378"/>
        <dbReference type="ChEBI" id="CHEBI:57783"/>
        <dbReference type="ChEBI" id="CHEBI:58349"/>
        <dbReference type="ChEBI" id="CHEBI:138176"/>
        <dbReference type="ChEBI" id="CHEBI:138188"/>
        <dbReference type="EC" id="1.1.1.219"/>
    </reaction>
</comment>